<protein>
    <submittedName>
        <fullName evidence="1">Uncharacterized protein</fullName>
    </submittedName>
</protein>
<proteinExistence type="predicted"/>
<dbReference type="AlphaFoldDB" id="A0A162PSQ7"/>
<dbReference type="GeneID" id="29002355"/>
<sequence length="177" mass="19995">MSSPSSLTIRLIRSYKLKTRNTLKRHKLYSITTGCLNSINIRLARFTVESNSVGVSDIIRAGKRFKEYVLGENGCRNKYFFVPKRQSQPTILCHIKCGEKTTHEILEFNHWTAQITVLNPTLKIFGGRSIDVLLIRSVSTSSICAFKDVIEHIVLGSLFDPKSSAKIRVSVNLLLLK</sequence>
<reference evidence="2" key="1">
    <citation type="submission" date="2015-06" db="EMBL/GenBank/DDBJ databases">
        <title>Expansion of signal transduction pathways in fungi by whole-genome duplication.</title>
        <authorList>
            <consortium name="DOE Joint Genome Institute"/>
            <person name="Corrochano L.M."/>
            <person name="Kuo A."/>
            <person name="Marcet-Houben M."/>
            <person name="Polaino S."/>
            <person name="Salamov A."/>
            <person name="Villalobos J.M."/>
            <person name="Alvarez M.I."/>
            <person name="Avalos J."/>
            <person name="Benito E.P."/>
            <person name="Benoit I."/>
            <person name="Burger G."/>
            <person name="Camino L.P."/>
            <person name="Canovas D."/>
            <person name="Cerda-Olmedo E."/>
            <person name="Cheng J.-F."/>
            <person name="Dominguez A."/>
            <person name="Elias M."/>
            <person name="Eslava A.P."/>
            <person name="Glaser F."/>
            <person name="Grimwood J."/>
            <person name="Gutierrez G."/>
            <person name="Heitman J."/>
            <person name="Henrissat B."/>
            <person name="Iturriaga E.A."/>
            <person name="Lang B.F."/>
            <person name="Lavin J.L."/>
            <person name="Lee S."/>
            <person name="Li W."/>
            <person name="Lindquist E."/>
            <person name="Lopez-Garcia S."/>
            <person name="Luque E.M."/>
            <person name="Marcos A.T."/>
            <person name="Martin J."/>
            <person name="McCluskey K."/>
            <person name="Medina H.R."/>
            <person name="Miralles-Duran A."/>
            <person name="Miyazaki A."/>
            <person name="Munoz-Torres E."/>
            <person name="Oguiza J.A."/>
            <person name="Ohm R."/>
            <person name="Olmedo M."/>
            <person name="Orejas M."/>
            <person name="Ortiz-Castellanos L."/>
            <person name="Pisabarro A.G."/>
            <person name="Rodriguez-Romero J."/>
            <person name="Ruiz-Herrera J."/>
            <person name="Ruiz-Vazquez R."/>
            <person name="Sanz C."/>
            <person name="Schackwitz W."/>
            <person name="Schmutz J."/>
            <person name="Shahriari M."/>
            <person name="Shelest E."/>
            <person name="Silva-Franco F."/>
            <person name="Soanes D."/>
            <person name="Syed K."/>
            <person name="Tagua V.G."/>
            <person name="Talbot N.J."/>
            <person name="Thon M."/>
            <person name="De vries R.P."/>
            <person name="Wiebenga A."/>
            <person name="Yadav J.S."/>
            <person name="Braun E.L."/>
            <person name="Baker S."/>
            <person name="Garre V."/>
            <person name="Horwitz B."/>
            <person name="Torres-Martinez S."/>
            <person name="Idnurm A."/>
            <person name="Herrera-Estrella A."/>
            <person name="Gabaldon T."/>
            <person name="Grigoriev I.V."/>
        </authorList>
    </citation>
    <scope>NUCLEOTIDE SEQUENCE [LARGE SCALE GENOMIC DNA]</scope>
    <source>
        <strain evidence="2">NRRL 1555(-)</strain>
    </source>
</reference>
<name>A0A162PSQ7_PHYB8</name>
<organism evidence="1 2">
    <name type="scientific">Phycomyces blakesleeanus (strain ATCC 8743b / DSM 1359 / FGSC 10004 / NBRC 33097 / NRRL 1555)</name>
    <dbReference type="NCBI Taxonomy" id="763407"/>
    <lineage>
        <taxon>Eukaryota</taxon>
        <taxon>Fungi</taxon>
        <taxon>Fungi incertae sedis</taxon>
        <taxon>Mucoromycota</taxon>
        <taxon>Mucoromycotina</taxon>
        <taxon>Mucoromycetes</taxon>
        <taxon>Mucorales</taxon>
        <taxon>Phycomycetaceae</taxon>
        <taxon>Phycomyces</taxon>
    </lineage>
</organism>
<dbReference type="Proteomes" id="UP000077315">
    <property type="component" value="Unassembled WGS sequence"/>
</dbReference>
<gene>
    <name evidence="1" type="ORF">PHYBLDRAFT_65401</name>
</gene>
<keyword evidence="2" id="KW-1185">Reference proteome</keyword>
<dbReference type="EMBL" id="KV440983">
    <property type="protein sequence ID" value="OAD72556.1"/>
    <property type="molecule type" value="Genomic_DNA"/>
</dbReference>
<evidence type="ECO:0000313" key="2">
    <source>
        <dbReference type="Proteomes" id="UP000077315"/>
    </source>
</evidence>
<dbReference type="RefSeq" id="XP_018290596.1">
    <property type="nucleotide sequence ID" value="XM_018441449.1"/>
</dbReference>
<accession>A0A162PSQ7</accession>
<dbReference type="InParanoid" id="A0A162PSQ7"/>
<dbReference type="VEuPathDB" id="FungiDB:PHYBLDRAFT_65401"/>
<evidence type="ECO:0000313" key="1">
    <source>
        <dbReference type="EMBL" id="OAD72556.1"/>
    </source>
</evidence>